<evidence type="ECO:0000256" key="2">
    <source>
        <dbReference type="ARBA" id="ARBA00010849"/>
    </source>
</evidence>
<evidence type="ECO:0000256" key="1">
    <source>
        <dbReference type="ARBA" id="ARBA00004123"/>
    </source>
</evidence>
<evidence type="ECO:0000256" key="3">
    <source>
        <dbReference type="ARBA" id="ARBA00023242"/>
    </source>
</evidence>
<comment type="subcellular location">
    <subcellularLocation>
        <location evidence="1">Nucleus</location>
    </subcellularLocation>
</comment>
<proteinExistence type="inferred from homology"/>
<gene>
    <name evidence="5" type="ORF">Dda_6692</name>
</gene>
<comment type="caution">
    <text evidence="5">The sequence shown here is derived from an EMBL/GenBank/DDBJ whole genome shotgun (WGS) entry which is preliminary data.</text>
</comment>
<dbReference type="AlphaFoldDB" id="A0AAD6ITZ9"/>
<dbReference type="EMBL" id="JAQGDS010000008">
    <property type="protein sequence ID" value="KAJ6258644.1"/>
    <property type="molecule type" value="Genomic_DNA"/>
</dbReference>
<protein>
    <submittedName>
        <fullName evidence="5">Uncharacterized protein</fullName>
    </submittedName>
</protein>
<name>A0AAD6ITZ9_DREDA</name>
<reference evidence="5" key="1">
    <citation type="submission" date="2023-01" db="EMBL/GenBank/DDBJ databases">
        <title>The chitinases involved in constricting ring structure development in the nematode-trapping fungus Drechslerella dactyloides.</title>
        <authorList>
            <person name="Wang R."/>
            <person name="Zhang L."/>
            <person name="Tang P."/>
            <person name="Li S."/>
            <person name="Liang L."/>
        </authorList>
    </citation>
    <scope>NUCLEOTIDE SEQUENCE</scope>
    <source>
        <strain evidence="5">YMF1.00031</strain>
    </source>
</reference>
<organism evidence="5 6">
    <name type="scientific">Drechslerella dactyloides</name>
    <name type="common">Nematode-trapping fungus</name>
    <name type="synonym">Arthrobotrys dactyloides</name>
    <dbReference type="NCBI Taxonomy" id="74499"/>
    <lineage>
        <taxon>Eukaryota</taxon>
        <taxon>Fungi</taxon>
        <taxon>Dikarya</taxon>
        <taxon>Ascomycota</taxon>
        <taxon>Pezizomycotina</taxon>
        <taxon>Orbiliomycetes</taxon>
        <taxon>Orbiliales</taxon>
        <taxon>Orbiliaceae</taxon>
        <taxon>Drechslerella</taxon>
    </lineage>
</organism>
<keyword evidence="6" id="KW-1185">Reference proteome</keyword>
<dbReference type="Proteomes" id="UP001221413">
    <property type="component" value="Unassembled WGS sequence"/>
</dbReference>
<accession>A0AAD6ITZ9</accession>
<evidence type="ECO:0000313" key="5">
    <source>
        <dbReference type="EMBL" id="KAJ6258644.1"/>
    </source>
</evidence>
<dbReference type="InterPro" id="IPR007858">
    <property type="entry name" value="Dpy-30_motif"/>
</dbReference>
<evidence type="ECO:0000313" key="6">
    <source>
        <dbReference type="Proteomes" id="UP001221413"/>
    </source>
</evidence>
<dbReference type="InterPro" id="IPR049629">
    <property type="entry name" value="DPY30_SDC1_DD"/>
</dbReference>
<dbReference type="Pfam" id="PF05186">
    <property type="entry name" value="Dpy-30"/>
    <property type="match status" value="1"/>
</dbReference>
<dbReference type="Gene3D" id="1.20.890.10">
    <property type="entry name" value="cAMP-dependent protein kinase regulatory subunit, dimerization-anchoring domain"/>
    <property type="match status" value="1"/>
</dbReference>
<keyword evidence="3" id="KW-0539">Nucleus</keyword>
<sequence>MAKCSTIAMAAKLCCTAMRMRLGAPSLRPVPARLCSYGFTTRRLLSTEPAGRDVLATLITKDKKSGATQTHHTWVARAPGGSSVRIARDVGNAFKTASAAVGGSTDAGRSRPLEVEDEEIRMLVLPKGAELLPPCAEDKTVASTLHPGLQSHAIAINGTADDEYYREIRGICQMLAATGSSEAVAVWGTPENDILKRPSSPSREWMKRGDVQLRGRASLRGGAIRFAAVAAGRGAAAAGLSDGGRASLASQLARPCPGFISAPSSAIETTSSAIFASSLGFSFNFHRPRSQRIRIPHSLLLLSEFVYLMADQMDTDMPPAPPVEQSLETVLFPPTSSTPPPIPGRQVSRLSHPPPPIDSPVLSAAQTPSKPSPPTTMTKENTPVHAMNANASSNGKAPTSAAAGHGDSERGAGAPVRQYLNEYVTPYLLEGMKILARDQPANPLETLGRYLIQQSQLVEANAAAAAVAVVAAARAASATPHTGTPGPSGGVLTAAEVKMEEAV</sequence>
<dbReference type="GO" id="GO:0005634">
    <property type="term" value="C:nucleus"/>
    <property type="evidence" value="ECO:0007669"/>
    <property type="project" value="UniProtKB-SubCell"/>
</dbReference>
<comment type="similarity">
    <text evidence="2">Belongs to the dpy-30 family.</text>
</comment>
<dbReference type="CDD" id="cd22965">
    <property type="entry name" value="DD_DPY30_SDC1"/>
    <property type="match status" value="1"/>
</dbReference>
<feature type="region of interest" description="Disordered" evidence="4">
    <location>
        <begin position="330"/>
        <end position="414"/>
    </location>
</feature>
<evidence type="ECO:0000256" key="4">
    <source>
        <dbReference type="SAM" id="MobiDB-lite"/>
    </source>
</evidence>